<reference evidence="3 4" key="1">
    <citation type="journal article" date="2019" name="Emerg. Microbes Infect.">
        <title>Comprehensive subspecies identification of 175 nontuberculous mycobacteria species based on 7547 genomic profiles.</title>
        <authorList>
            <person name="Matsumoto Y."/>
            <person name="Kinjo T."/>
            <person name="Motooka D."/>
            <person name="Nabeya D."/>
            <person name="Jung N."/>
            <person name="Uechi K."/>
            <person name="Horii T."/>
            <person name="Iida T."/>
            <person name="Fujita J."/>
            <person name="Nakamura S."/>
        </authorList>
    </citation>
    <scope>NUCLEOTIDE SEQUENCE [LARGE SCALE GENOMIC DNA]</scope>
    <source>
        <strain evidence="3 4">JCM 15657</strain>
    </source>
</reference>
<dbReference type="RefSeq" id="WP_085162510.1">
    <property type="nucleotide sequence ID" value="NZ_AP022581.1"/>
</dbReference>
<evidence type="ECO:0000256" key="2">
    <source>
        <dbReference type="SAM" id="Phobius"/>
    </source>
</evidence>
<dbReference type="EMBL" id="AP022581">
    <property type="protein sequence ID" value="BBX95564.1"/>
    <property type="molecule type" value="Genomic_DNA"/>
</dbReference>
<feature type="compositionally biased region" description="Pro residues" evidence="1">
    <location>
        <begin position="36"/>
        <end position="63"/>
    </location>
</feature>
<keyword evidence="2" id="KW-0812">Transmembrane</keyword>
<organism evidence="3 4">
    <name type="scientific">Mycobacterium lacus</name>
    <dbReference type="NCBI Taxonomy" id="169765"/>
    <lineage>
        <taxon>Bacteria</taxon>
        <taxon>Bacillati</taxon>
        <taxon>Actinomycetota</taxon>
        <taxon>Actinomycetes</taxon>
        <taxon>Mycobacteriales</taxon>
        <taxon>Mycobacteriaceae</taxon>
        <taxon>Mycobacterium</taxon>
    </lineage>
</organism>
<keyword evidence="4" id="KW-1185">Reference proteome</keyword>
<dbReference type="KEGG" id="mlj:MLAC_08580"/>
<protein>
    <submittedName>
        <fullName evidence="3">Uncharacterized protein</fullName>
    </submittedName>
</protein>
<dbReference type="InterPro" id="IPR025241">
    <property type="entry name" value="DUF4190"/>
</dbReference>
<dbReference type="AlphaFoldDB" id="A0A1X1XR52"/>
<evidence type="ECO:0000256" key="1">
    <source>
        <dbReference type="SAM" id="MobiDB-lite"/>
    </source>
</evidence>
<evidence type="ECO:0000313" key="4">
    <source>
        <dbReference type="Proteomes" id="UP000466396"/>
    </source>
</evidence>
<dbReference type="OrthoDB" id="4462868at2"/>
<accession>A0A1X1XR52</accession>
<keyword evidence="2" id="KW-1133">Transmembrane helix</keyword>
<proteinExistence type="predicted"/>
<feature type="region of interest" description="Disordered" evidence="1">
    <location>
        <begin position="1"/>
        <end position="63"/>
    </location>
</feature>
<keyword evidence="2" id="KW-0472">Membrane</keyword>
<feature type="transmembrane region" description="Helical" evidence="2">
    <location>
        <begin position="177"/>
        <end position="202"/>
    </location>
</feature>
<dbReference type="Pfam" id="PF13828">
    <property type="entry name" value="DUF4190"/>
    <property type="match status" value="1"/>
</dbReference>
<evidence type="ECO:0000313" key="3">
    <source>
        <dbReference type="EMBL" id="BBX95564.1"/>
    </source>
</evidence>
<gene>
    <name evidence="3" type="ORF">MLAC_08580</name>
</gene>
<dbReference type="Proteomes" id="UP000466396">
    <property type="component" value="Chromosome"/>
</dbReference>
<dbReference type="STRING" id="169765.AWC15_07510"/>
<sequence>MTAPRGSSDEGSHDDGAPPPLAGERDSDQPVWQAPWQPPASSPVPDYPPPAYPPPGYPPAYPADYPPPITPTGYAPPGYPQPAGYGNPPYPPMPQAYGAPPGGFGAPPSYPGSHSGAYYPPPDYLGYGTAQPGMNTMAIVSLISAFVGVFCCIGSLVAIVLGVMAINEIKRTREEGYGLAVAGIVIGVATLLVYSIIGIFSIHLH</sequence>
<feature type="compositionally biased region" description="Basic and acidic residues" evidence="1">
    <location>
        <begin position="7"/>
        <end position="16"/>
    </location>
</feature>
<name>A0A1X1XR52_9MYCO</name>
<feature type="transmembrane region" description="Helical" evidence="2">
    <location>
        <begin position="139"/>
        <end position="165"/>
    </location>
</feature>